<protein>
    <submittedName>
        <fullName evidence="1">Uncharacterized protein</fullName>
    </submittedName>
</protein>
<dbReference type="Proteomes" id="UP000805193">
    <property type="component" value="Unassembled WGS sequence"/>
</dbReference>
<comment type="caution">
    <text evidence="1">The sequence shown here is derived from an EMBL/GenBank/DDBJ whole genome shotgun (WGS) entry which is preliminary data.</text>
</comment>
<reference evidence="1 2" key="1">
    <citation type="journal article" date="2020" name="Cell">
        <title>Large-Scale Comparative Analyses of Tick Genomes Elucidate Their Genetic Diversity and Vector Capacities.</title>
        <authorList>
            <consortium name="Tick Genome and Microbiome Consortium (TIGMIC)"/>
            <person name="Jia N."/>
            <person name="Wang J."/>
            <person name="Shi W."/>
            <person name="Du L."/>
            <person name="Sun Y."/>
            <person name="Zhan W."/>
            <person name="Jiang J.F."/>
            <person name="Wang Q."/>
            <person name="Zhang B."/>
            <person name="Ji P."/>
            <person name="Bell-Sakyi L."/>
            <person name="Cui X.M."/>
            <person name="Yuan T.T."/>
            <person name="Jiang B.G."/>
            <person name="Yang W.F."/>
            <person name="Lam T.T."/>
            <person name="Chang Q.C."/>
            <person name="Ding S.J."/>
            <person name="Wang X.J."/>
            <person name="Zhu J.G."/>
            <person name="Ruan X.D."/>
            <person name="Zhao L."/>
            <person name="Wei J.T."/>
            <person name="Ye R.Z."/>
            <person name="Que T.C."/>
            <person name="Du C.H."/>
            <person name="Zhou Y.H."/>
            <person name="Cheng J.X."/>
            <person name="Dai P.F."/>
            <person name="Guo W.B."/>
            <person name="Han X.H."/>
            <person name="Huang E.J."/>
            <person name="Li L.F."/>
            <person name="Wei W."/>
            <person name="Gao Y.C."/>
            <person name="Liu J.Z."/>
            <person name="Shao H.Z."/>
            <person name="Wang X."/>
            <person name="Wang C.C."/>
            <person name="Yang T.C."/>
            <person name="Huo Q.B."/>
            <person name="Li W."/>
            <person name="Chen H.Y."/>
            <person name="Chen S.E."/>
            <person name="Zhou L.G."/>
            <person name="Ni X.B."/>
            <person name="Tian J.H."/>
            <person name="Sheng Y."/>
            <person name="Liu T."/>
            <person name="Pan Y.S."/>
            <person name="Xia L.Y."/>
            <person name="Li J."/>
            <person name="Zhao F."/>
            <person name="Cao W.C."/>
        </authorList>
    </citation>
    <scope>NUCLEOTIDE SEQUENCE [LARGE SCALE GENOMIC DNA]</scope>
    <source>
        <strain evidence="1">Iper-2018</strain>
    </source>
</reference>
<evidence type="ECO:0000313" key="1">
    <source>
        <dbReference type="EMBL" id="KAG0433280.1"/>
    </source>
</evidence>
<evidence type="ECO:0000313" key="2">
    <source>
        <dbReference type="Proteomes" id="UP000805193"/>
    </source>
</evidence>
<keyword evidence="2" id="KW-1185">Reference proteome</keyword>
<organism evidence="1 2">
    <name type="scientific">Ixodes persulcatus</name>
    <name type="common">Taiga tick</name>
    <dbReference type="NCBI Taxonomy" id="34615"/>
    <lineage>
        <taxon>Eukaryota</taxon>
        <taxon>Metazoa</taxon>
        <taxon>Ecdysozoa</taxon>
        <taxon>Arthropoda</taxon>
        <taxon>Chelicerata</taxon>
        <taxon>Arachnida</taxon>
        <taxon>Acari</taxon>
        <taxon>Parasitiformes</taxon>
        <taxon>Ixodida</taxon>
        <taxon>Ixodoidea</taxon>
        <taxon>Ixodidae</taxon>
        <taxon>Ixodinae</taxon>
        <taxon>Ixodes</taxon>
    </lineage>
</organism>
<name>A0AC60QHE3_IXOPE</name>
<sequence>MYRWPSVLCAPRSSEHVEQKLTLQSPGIMRPIPSPPRFHPWMSVAYRRVIDPEGCSVGHEVRRSRWCAVDRAWFPCGSEGEEACTCALVWSVAVAVADRVPVASAGLAAGFGVAEEGTPRVLSCPP</sequence>
<accession>A0AC60QHE3</accession>
<dbReference type="EMBL" id="JABSTQ010009072">
    <property type="protein sequence ID" value="KAG0433280.1"/>
    <property type="molecule type" value="Genomic_DNA"/>
</dbReference>
<proteinExistence type="predicted"/>
<gene>
    <name evidence="1" type="ORF">HPB47_020055</name>
</gene>